<dbReference type="RefSeq" id="WP_022612341.1">
    <property type="nucleotide sequence ID" value="NZ_LK391965.1"/>
</dbReference>
<dbReference type="EMBL" id="CAOF01000120">
    <property type="protein sequence ID" value="CCO47572.1"/>
    <property type="molecule type" value="Genomic_DNA"/>
</dbReference>
<dbReference type="InterPro" id="IPR036380">
    <property type="entry name" value="Isochorismatase-like_sf"/>
</dbReference>
<dbReference type="EC" id="3.3.2.1" evidence="3"/>
<dbReference type="Proteomes" id="UP000018211">
    <property type="component" value="Unassembled WGS sequence"/>
</dbReference>
<keyword evidence="1 3" id="KW-0378">Hydrolase</keyword>
<evidence type="ECO:0000313" key="3">
    <source>
        <dbReference type="EMBL" id="CCO47572.1"/>
    </source>
</evidence>
<dbReference type="InterPro" id="IPR016291">
    <property type="entry name" value="Isochorismatase"/>
</dbReference>
<evidence type="ECO:0000259" key="2">
    <source>
        <dbReference type="Pfam" id="PF00857"/>
    </source>
</evidence>
<accession>A0AAV2VSL8</accession>
<dbReference type="SUPFAM" id="SSF52499">
    <property type="entry name" value="Isochorismatase-like hydrolases"/>
    <property type="match status" value="1"/>
</dbReference>
<reference evidence="3 4" key="1">
    <citation type="journal article" date="2013" name="ISME J.">
        <title>Comparative genomics of pathogenic lineages of Vibrio nigripulchritudo identifies virulence-associated traits.</title>
        <authorList>
            <person name="Goudenege D."/>
            <person name="Labreuche Y."/>
            <person name="Krin E."/>
            <person name="Ansquer D."/>
            <person name="Mangenot S."/>
            <person name="Calteau A."/>
            <person name="Medigue C."/>
            <person name="Mazel D."/>
            <person name="Polz M.F."/>
            <person name="Le Roux F."/>
        </authorList>
    </citation>
    <scope>NUCLEOTIDE SEQUENCE [LARGE SCALE GENOMIC DNA]</scope>
    <source>
        <strain evidence="3 4">SOn1</strain>
    </source>
</reference>
<gene>
    <name evidence="3" type="ORF">VIBNISOn1_30272</name>
</gene>
<organism evidence="3 4">
    <name type="scientific">Vibrio nigripulchritudo SOn1</name>
    <dbReference type="NCBI Taxonomy" id="1238450"/>
    <lineage>
        <taxon>Bacteria</taxon>
        <taxon>Pseudomonadati</taxon>
        <taxon>Pseudomonadota</taxon>
        <taxon>Gammaproteobacteria</taxon>
        <taxon>Vibrionales</taxon>
        <taxon>Vibrionaceae</taxon>
        <taxon>Vibrio</taxon>
    </lineage>
</organism>
<protein>
    <submittedName>
        <fullName evidence="3">Isochorismatase</fullName>
        <ecNumber evidence="3">3.3.2.1</ecNumber>
    </submittedName>
</protein>
<dbReference type="GO" id="GO:0008908">
    <property type="term" value="F:isochorismatase activity"/>
    <property type="evidence" value="ECO:0007669"/>
    <property type="project" value="UniProtKB-EC"/>
</dbReference>
<dbReference type="InterPro" id="IPR000868">
    <property type="entry name" value="Isochorismatase-like_dom"/>
</dbReference>
<evidence type="ECO:0000256" key="1">
    <source>
        <dbReference type="ARBA" id="ARBA00022801"/>
    </source>
</evidence>
<sequence>MSIPEIISYDISKLNTSKNNLVDWKLDESRCVLLVHDMQDYFLRNLSLDTKNTLINNCHSLLIKARQNFVPVIFTAQCGDMTEDQRGLLKDFWGKGMSSDADNVRIAQPLTPLDSEIVSPKWRYSAFSKTELINTFRELGRDQIIICGVYAHIGIQATAVEAYSNDIEVFIAKDAIADFSPLHHSMALDYMAQCCAKNLSVSEVL</sequence>
<name>A0AAV2VSL8_9VIBR</name>
<dbReference type="InterPro" id="IPR050272">
    <property type="entry name" value="Isochorismatase-like_hydrls"/>
</dbReference>
<feature type="domain" description="Isochorismatase-like" evidence="2">
    <location>
        <begin position="32"/>
        <end position="200"/>
    </location>
</feature>
<dbReference type="PRINTS" id="PR01398">
    <property type="entry name" value="ISCHRISMTASE"/>
</dbReference>
<dbReference type="AlphaFoldDB" id="A0AAV2VSL8"/>
<proteinExistence type="predicted"/>
<evidence type="ECO:0000313" key="4">
    <source>
        <dbReference type="Proteomes" id="UP000018211"/>
    </source>
</evidence>
<dbReference type="PANTHER" id="PTHR43540:SF3">
    <property type="entry name" value="ENTEROBACTIN SYNTHASE COMPONENT B"/>
    <property type="match status" value="1"/>
</dbReference>
<dbReference type="Pfam" id="PF00857">
    <property type="entry name" value="Isochorismatase"/>
    <property type="match status" value="1"/>
</dbReference>
<comment type="caution">
    <text evidence="3">The sequence shown here is derived from an EMBL/GenBank/DDBJ whole genome shotgun (WGS) entry which is preliminary data.</text>
</comment>
<dbReference type="PANTHER" id="PTHR43540">
    <property type="entry name" value="PEROXYUREIDOACRYLATE/UREIDOACRYLATE AMIDOHYDROLASE-RELATED"/>
    <property type="match status" value="1"/>
</dbReference>
<dbReference type="Gene3D" id="3.40.50.850">
    <property type="entry name" value="Isochorismatase-like"/>
    <property type="match status" value="1"/>
</dbReference>